<evidence type="ECO:0000259" key="4">
    <source>
        <dbReference type="Pfam" id="PF13923"/>
    </source>
</evidence>
<dbReference type="PANTHER" id="PTHR13459">
    <property type="entry name" value="E3 UBIQUITIN-PROTEIN LIGASE RNF220 ISOFORM X1"/>
    <property type="match status" value="1"/>
</dbReference>
<gene>
    <name evidence="6" type="ORF">OFUS_LOCUS586</name>
</gene>
<proteinExistence type="predicted"/>
<evidence type="ECO:0000313" key="6">
    <source>
        <dbReference type="EMBL" id="CAH1772907.1"/>
    </source>
</evidence>
<keyword evidence="2" id="KW-0862">Zinc</keyword>
<evidence type="ECO:0000256" key="1">
    <source>
        <dbReference type="ARBA" id="ARBA00022771"/>
    </source>
</evidence>
<dbReference type="InterPro" id="IPR013083">
    <property type="entry name" value="Znf_RING/FYVE/PHD"/>
</dbReference>
<evidence type="ECO:0000256" key="3">
    <source>
        <dbReference type="SAM" id="MobiDB-lite"/>
    </source>
</evidence>
<dbReference type="Proteomes" id="UP000749559">
    <property type="component" value="Unassembled WGS sequence"/>
</dbReference>
<dbReference type="EMBL" id="CAIIXF020000001">
    <property type="protein sequence ID" value="CAH1772907.1"/>
    <property type="molecule type" value="Genomic_DNA"/>
</dbReference>
<feature type="domain" description="RING-type" evidence="4">
    <location>
        <begin position="475"/>
        <end position="506"/>
    </location>
</feature>
<dbReference type="GO" id="GO:0016567">
    <property type="term" value="P:protein ubiquitination"/>
    <property type="evidence" value="ECO:0007669"/>
    <property type="project" value="TreeGrafter"/>
</dbReference>
<dbReference type="Pfam" id="PF15926">
    <property type="entry name" value="RNF220"/>
    <property type="match status" value="1"/>
</dbReference>
<accession>A0A8S4MXK4</accession>
<dbReference type="AlphaFoldDB" id="A0A8S4MXK4"/>
<dbReference type="InterPro" id="IPR031824">
    <property type="entry name" value="RNF220_mid"/>
</dbReference>
<dbReference type="PANTHER" id="PTHR13459:SF1">
    <property type="entry name" value="E3 UBIQUITIN-PROTEIN LIGASE RNF220 ISOFORM X1"/>
    <property type="match status" value="1"/>
</dbReference>
<sequence>MTEGHGMENGAYLPNPLTSPALMVLASTAEASRETPSQASGPPHPAYPQNLEKKPDPAHTTPNTYGVYQRGDGPYPPPMYAHMHGPFARPPMGLINPGGGGAFRPVLSPEDRESYHSAFTPAKRSRLEEIPSSPGKTDDDGGKDGQLSSPGGSASAYDIETRSEGGDSIDRGTPDSEGRTLRKRKKSGVFIDGATVCPACGLSLRVGEIQSHYALEIERLERSNSRKGASRESTPLGRKNVPLTPSSGRRGTPSLEAVAQSRFESYLRVKLNRQSRLNAKNRIKRRKQEESACPVCDEKMVGSPEELNSHVEHCLKRRGGCDIAGPVDVEGDDEQYEEYTWAGQTRVRATSMVPGGLLGYASSSKEEDSGVLNVDDDDNDLYGKPQYSEVNIIPTIEDEPSEEKARQALRGAVLKATGDQMSPTTSMAENSKWESSMVNGLSNSNEGSPENKNDSSPKSKLSPGKRAPNSPPRNKCLICMEQYTNPLTSIQCWHVHCEECWLRTLALYTVQEAPSIDDITVLCTVYGALCTDDEALYTVYGALCTDDVALYTVDRALCTVDVVLCTASIAAIQFMEHYVQFQHCTDDVALCTDDVALCTDEVSL</sequence>
<feature type="region of interest" description="Disordered" evidence="3">
    <location>
        <begin position="103"/>
        <end position="183"/>
    </location>
</feature>
<dbReference type="InterPro" id="IPR052443">
    <property type="entry name" value="E3_ubiq-ligase_RNF220-like"/>
</dbReference>
<keyword evidence="7" id="KW-1185">Reference proteome</keyword>
<dbReference type="Gene3D" id="3.30.40.10">
    <property type="entry name" value="Zinc/RING finger domain, C3HC4 (zinc finger)"/>
    <property type="match status" value="1"/>
</dbReference>
<feature type="domain" description="E3 ubiquitin-protein ligase RNF220 middle" evidence="5">
    <location>
        <begin position="194"/>
        <end position="416"/>
    </location>
</feature>
<feature type="compositionally biased region" description="Basic and acidic residues" evidence="3">
    <location>
        <begin position="159"/>
        <end position="180"/>
    </location>
</feature>
<evidence type="ECO:0000313" key="7">
    <source>
        <dbReference type="Proteomes" id="UP000749559"/>
    </source>
</evidence>
<feature type="region of interest" description="Disordered" evidence="3">
    <location>
        <begin position="414"/>
        <end position="471"/>
    </location>
</feature>
<evidence type="ECO:0000259" key="5">
    <source>
        <dbReference type="Pfam" id="PF15926"/>
    </source>
</evidence>
<dbReference type="Pfam" id="PF13923">
    <property type="entry name" value="zf-C3HC4_2"/>
    <property type="match status" value="1"/>
</dbReference>
<evidence type="ECO:0000256" key="2">
    <source>
        <dbReference type="ARBA" id="ARBA00022833"/>
    </source>
</evidence>
<feature type="region of interest" description="Disordered" evidence="3">
    <location>
        <begin position="222"/>
        <end position="254"/>
    </location>
</feature>
<dbReference type="SUPFAM" id="SSF57850">
    <property type="entry name" value="RING/U-box"/>
    <property type="match status" value="1"/>
</dbReference>
<dbReference type="Gene3D" id="3.30.160.60">
    <property type="entry name" value="Classic Zinc Finger"/>
    <property type="match status" value="1"/>
</dbReference>
<feature type="compositionally biased region" description="Polar residues" evidence="3">
    <location>
        <begin position="419"/>
        <end position="448"/>
    </location>
</feature>
<reference evidence="6" key="1">
    <citation type="submission" date="2022-03" db="EMBL/GenBank/DDBJ databases">
        <authorList>
            <person name="Martin C."/>
        </authorList>
    </citation>
    <scope>NUCLEOTIDE SEQUENCE</scope>
</reference>
<name>A0A8S4MXK4_OWEFU</name>
<keyword evidence="1" id="KW-0863">Zinc-finger</keyword>
<organism evidence="6 7">
    <name type="scientific">Owenia fusiformis</name>
    <name type="common">Polychaete worm</name>
    <dbReference type="NCBI Taxonomy" id="6347"/>
    <lineage>
        <taxon>Eukaryota</taxon>
        <taxon>Metazoa</taxon>
        <taxon>Spiralia</taxon>
        <taxon>Lophotrochozoa</taxon>
        <taxon>Annelida</taxon>
        <taxon>Polychaeta</taxon>
        <taxon>Sedentaria</taxon>
        <taxon>Canalipalpata</taxon>
        <taxon>Sabellida</taxon>
        <taxon>Oweniida</taxon>
        <taxon>Oweniidae</taxon>
        <taxon>Owenia</taxon>
    </lineage>
</organism>
<feature type="region of interest" description="Disordered" evidence="3">
    <location>
        <begin position="23"/>
        <end position="76"/>
    </location>
</feature>
<dbReference type="GO" id="GO:0061630">
    <property type="term" value="F:ubiquitin protein ligase activity"/>
    <property type="evidence" value="ECO:0007669"/>
    <property type="project" value="TreeGrafter"/>
</dbReference>
<dbReference type="OrthoDB" id="6270329at2759"/>
<dbReference type="InterPro" id="IPR001841">
    <property type="entry name" value="Znf_RING"/>
</dbReference>
<protein>
    <submittedName>
        <fullName evidence="6">Uncharacterized protein</fullName>
    </submittedName>
</protein>
<comment type="caution">
    <text evidence="6">The sequence shown here is derived from an EMBL/GenBank/DDBJ whole genome shotgun (WGS) entry which is preliminary data.</text>
</comment>
<keyword evidence="1" id="KW-0479">Metal-binding</keyword>